<organism evidence="2 3">
    <name type="scientific">Cylindrotheca closterium</name>
    <dbReference type="NCBI Taxonomy" id="2856"/>
    <lineage>
        <taxon>Eukaryota</taxon>
        <taxon>Sar</taxon>
        <taxon>Stramenopiles</taxon>
        <taxon>Ochrophyta</taxon>
        <taxon>Bacillariophyta</taxon>
        <taxon>Bacillariophyceae</taxon>
        <taxon>Bacillariophycidae</taxon>
        <taxon>Bacillariales</taxon>
        <taxon>Bacillariaceae</taxon>
        <taxon>Cylindrotheca</taxon>
    </lineage>
</organism>
<feature type="compositionally biased region" description="Basic and acidic residues" evidence="1">
    <location>
        <begin position="359"/>
        <end position="390"/>
    </location>
</feature>
<protein>
    <submittedName>
        <fullName evidence="2">Uncharacterized protein</fullName>
    </submittedName>
</protein>
<keyword evidence="3" id="KW-1185">Reference proteome</keyword>
<gene>
    <name evidence="2" type="ORF">CYCCA115_LOCUS4354</name>
</gene>
<evidence type="ECO:0000313" key="3">
    <source>
        <dbReference type="Proteomes" id="UP001295423"/>
    </source>
</evidence>
<evidence type="ECO:0000313" key="2">
    <source>
        <dbReference type="EMBL" id="CAJ1935017.1"/>
    </source>
</evidence>
<dbReference type="AlphaFoldDB" id="A0AAD2CIL9"/>
<feature type="region of interest" description="Disordered" evidence="1">
    <location>
        <begin position="352"/>
        <end position="392"/>
    </location>
</feature>
<reference evidence="2" key="1">
    <citation type="submission" date="2023-08" db="EMBL/GenBank/DDBJ databases">
        <authorList>
            <person name="Audoor S."/>
            <person name="Bilcke G."/>
        </authorList>
    </citation>
    <scope>NUCLEOTIDE SEQUENCE</scope>
</reference>
<feature type="region of interest" description="Disordered" evidence="1">
    <location>
        <begin position="491"/>
        <end position="513"/>
    </location>
</feature>
<evidence type="ECO:0000256" key="1">
    <source>
        <dbReference type="SAM" id="MobiDB-lite"/>
    </source>
</evidence>
<sequence length="513" mass="57906">MAAVPPFFTVHDDMVICGIDNVTLFQGRTQAERIAYEIFSDDFTTTMDSTIDELNEEFKTLAGLTIAQGQIRLMPAIKKNIRAFIQWCRDEFCMGRYPTTTPFPVVDAAKLLIRMKTHEQYVYGSKLMSQQALPQDFTNDVQWEDWCPTFENYLCTIPGRDGVPLSYIVRMNNAGMLTLHKDFLEIYINMAPHVGEAYVMDNAKVLVLLSKSIVGNTEAEATLQAINIAGNGREAFNPLRTHYEGEGILANDIVEAEHTIKELFYVGEKPKMNWSMFERMLKKAYAACDKHEGREVHSDAMKLCSLQSKVTAPFLQLNKTAIDTEIGKRPMLMTFTTALRIYRTAVREKFPQGTSNATDRGRYLGETRADNDRDRSRSRNDGGGNKRRDEEEITLSNGEKIWYHPSYRFSRTHLQVFTNKQRERMARERAAYRESQGLPARRATGQAAQTQQVETQLAELRAEVASIRSNNVPATIPAKAATQISQVTMGTTGTTAMGGRNQQANNQQASGRT</sequence>
<accession>A0AAD2CIL9</accession>
<dbReference type="EMBL" id="CAKOGP040000444">
    <property type="protein sequence ID" value="CAJ1935017.1"/>
    <property type="molecule type" value="Genomic_DNA"/>
</dbReference>
<comment type="caution">
    <text evidence="2">The sequence shown here is derived from an EMBL/GenBank/DDBJ whole genome shotgun (WGS) entry which is preliminary data.</text>
</comment>
<proteinExistence type="predicted"/>
<dbReference type="Proteomes" id="UP001295423">
    <property type="component" value="Unassembled WGS sequence"/>
</dbReference>
<name>A0AAD2CIL9_9STRA</name>